<keyword evidence="11" id="KW-1185">Reference proteome</keyword>
<evidence type="ECO:0000313" key="11">
    <source>
        <dbReference type="Proteomes" id="UP000726737"/>
    </source>
</evidence>
<dbReference type="InterPro" id="IPR008971">
    <property type="entry name" value="HSP40/DnaJ_pept-bd"/>
</dbReference>
<dbReference type="OrthoDB" id="550424at2759"/>
<dbReference type="Gene3D" id="2.60.260.20">
    <property type="entry name" value="Urease metallochaperone UreE, N-terminal domain"/>
    <property type="match status" value="2"/>
</dbReference>
<evidence type="ECO:0000256" key="4">
    <source>
        <dbReference type="ARBA" id="ARBA00022833"/>
    </source>
</evidence>
<dbReference type="InterPro" id="IPR001623">
    <property type="entry name" value="DnaJ_domain"/>
</dbReference>
<dbReference type="Pfam" id="PF01556">
    <property type="entry name" value="DnaJ_C"/>
    <property type="match status" value="1"/>
</dbReference>
<dbReference type="InterPro" id="IPR001305">
    <property type="entry name" value="HSP_DnaJ_Cys-rich_dom"/>
</dbReference>
<dbReference type="Gene3D" id="1.10.287.110">
    <property type="entry name" value="DnaJ domain"/>
    <property type="match status" value="1"/>
</dbReference>
<keyword evidence="2" id="KW-0677">Repeat</keyword>
<sequence>MRVLILLGLLLGLLATLVAAGADYYKVLGLSRSASAKEIRKQYKVFSKKYHPDKNPGNKDAQEKFVEVAAAYEVLSDKEKRGIYDRYGEEGLKQQGQGQGFHDPFDIFSQFFGGGSRHHHAEQEKRGPEIHMELEVTLEELYNGKSIEIEVSKQIVCPHCSGSGARSSEDVVTCSTCQGQGVRVVKHMLAPGMFQQFRQACDHCGGKGKTIKAACPVCQGSKVQRGSEQLTIVIEPGLPDGETITFDREGDEGPEVIPGDVIFEIHTRPHATFERRQDSLYTYVTITLEQALLGFNLEIVHLDGRAVKLTRDEDVTPFGFVQTLKGQGMPVKDSHGEFGDLFVEYKVAFPEKLTKDQRSLLATAFGVETLFDEALNGAASQKQQQQVLHDEM</sequence>
<evidence type="ECO:0000256" key="5">
    <source>
        <dbReference type="ARBA" id="ARBA00023186"/>
    </source>
</evidence>
<dbReference type="GO" id="GO:0051082">
    <property type="term" value="F:unfolded protein binding"/>
    <property type="evidence" value="ECO:0007669"/>
    <property type="project" value="InterPro"/>
</dbReference>
<dbReference type="PROSITE" id="PS51188">
    <property type="entry name" value="ZF_CR"/>
    <property type="match status" value="1"/>
</dbReference>
<dbReference type="CDD" id="cd10747">
    <property type="entry name" value="DnaJ_C"/>
    <property type="match status" value="1"/>
</dbReference>
<dbReference type="SUPFAM" id="SSF57938">
    <property type="entry name" value="DnaJ/Hsp40 cysteine-rich domain"/>
    <property type="match status" value="1"/>
</dbReference>
<dbReference type="SUPFAM" id="SSF46565">
    <property type="entry name" value="Chaperone J-domain"/>
    <property type="match status" value="1"/>
</dbReference>
<evidence type="ECO:0000256" key="2">
    <source>
        <dbReference type="ARBA" id="ARBA00022737"/>
    </source>
</evidence>
<dbReference type="HAMAP" id="MF_01152">
    <property type="entry name" value="DnaJ"/>
    <property type="match status" value="1"/>
</dbReference>
<feature type="domain" description="J" evidence="8">
    <location>
        <begin position="23"/>
        <end position="88"/>
    </location>
</feature>
<accession>A0A9P6PNB7</accession>
<evidence type="ECO:0000256" key="6">
    <source>
        <dbReference type="PROSITE-ProRule" id="PRU00546"/>
    </source>
</evidence>
<dbReference type="GO" id="GO:0005524">
    <property type="term" value="F:ATP binding"/>
    <property type="evidence" value="ECO:0007669"/>
    <property type="project" value="InterPro"/>
</dbReference>
<dbReference type="GO" id="GO:0009408">
    <property type="term" value="P:response to heat"/>
    <property type="evidence" value="ECO:0007669"/>
    <property type="project" value="InterPro"/>
</dbReference>
<dbReference type="InterPro" id="IPR036410">
    <property type="entry name" value="HSP_DnaJ_Cys-rich_dom_sf"/>
</dbReference>
<feature type="domain" description="CR-type" evidence="9">
    <location>
        <begin position="144"/>
        <end position="227"/>
    </location>
</feature>
<dbReference type="FunFam" id="2.60.260.20:FF:000013">
    <property type="entry name" value="DnaJ subfamily B member 11"/>
    <property type="match status" value="1"/>
</dbReference>
<evidence type="ECO:0000313" key="10">
    <source>
        <dbReference type="EMBL" id="KAG0248745.1"/>
    </source>
</evidence>
<feature type="signal peptide" evidence="7">
    <location>
        <begin position="1"/>
        <end position="20"/>
    </location>
</feature>
<gene>
    <name evidence="10" type="primary">SCJ1</name>
    <name evidence="10" type="ORF">BG011_009964</name>
</gene>
<evidence type="ECO:0000256" key="7">
    <source>
        <dbReference type="SAM" id="SignalP"/>
    </source>
</evidence>
<reference evidence="10" key="1">
    <citation type="journal article" date="2020" name="Fungal Divers.">
        <title>Resolving the Mortierellaceae phylogeny through synthesis of multi-gene phylogenetics and phylogenomics.</title>
        <authorList>
            <person name="Vandepol N."/>
            <person name="Liber J."/>
            <person name="Desiro A."/>
            <person name="Na H."/>
            <person name="Kennedy M."/>
            <person name="Barry K."/>
            <person name="Grigoriev I.V."/>
            <person name="Miller A.N."/>
            <person name="O'Donnell K."/>
            <person name="Stajich J.E."/>
            <person name="Bonito G."/>
        </authorList>
    </citation>
    <scope>NUCLEOTIDE SEQUENCE</scope>
    <source>
        <strain evidence="10">KOD948</strain>
    </source>
</reference>
<dbReference type="Proteomes" id="UP000726737">
    <property type="component" value="Unassembled WGS sequence"/>
</dbReference>
<dbReference type="GO" id="GO:0006457">
    <property type="term" value="P:protein folding"/>
    <property type="evidence" value="ECO:0007669"/>
    <property type="project" value="InterPro"/>
</dbReference>
<keyword evidence="5" id="KW-0143">Chaperone</keyword>
<dbReference type="PANTHER" id="PTHR43888">
    <property type="entry name" value="DNAJ-LIKE-2, ISOFORM A-RELATED"/>
    <property type="match status" value="1"/>
</dbReference>
<dbReference type="Pfam" id="PF00226">
    <property type="entry name" value="DnaJ"/>
    <property type="match status" value="1"/>
</dbReference>
<dbReference type="Gene3D" id="2.10.230.10">
    <property type="entry name" value="Heat shock protein DnaJ, cysteine-rich domain"/>
    <property type="match status" value="1"/>
</dbReference>
<dbReference type="PRINTS" id="PR00625">
    <property type="entry name" value="JDOMAIN"/>
</dbReference>
<evidence type="ECO:0000259" key="9">
    <source>
        <dbReference type="PROSITE" id="PS51188"/>
    </source>
</evidence>
<keyword evidence="4 6" id="KW-0862">Zinc</keyword>
<dbReference type="GO" id="GO:0030544">
    <property type="term" value="F:Hsp70 protein binding"/>
    <property type="evidence" value="ECO:0007669"/>
    <property type="project" value="InterPro"/>
</dbReference>
<organism evidence="10 11">
    <name type="scientific">Mortierella polycephala</name>
    <dbReference type="NCBI Taxonomy" id="41804"/>
    <lineage>
        <taxon>Eukaryota</taxon>
        <taxon>Fungi</taxon>
        <taxon>Fungi incertae sedis</taxon>
        <taxon>Mucoromycota</taxon>
        <taxon>Mortierellomycotina</taxon>
        <taxon>Mortierellomycetes</taxon>
        <taxon>Mortierellales</taxon>
        <taxon>Mortierellaceae</taxon>
        <taxon>Mortierella</taxon>
    </lineage>
</organism>
<dbReference type="InterPro" id="IPR012724">
    <property type="entry name" value="DnaJ"/>
</dbReference>
<dbReference type="PROSITE" id="PS50076">
    <property type="entry name" value="DNAJ_2"/>
    <property type="match status" value="1"/>
</dbReference>
<evidence type="ECO:0000256" key="3">
    <source>
        <dbReference type="ARBA" id="ARBA00022771"/>
    </source>
</evidence>
<dbReference type="InterPro" id="IPR044713">
    <property type="entry name" value="DNJA1/2-like"/>
</dbReference>
<dbReference type="EMBL" id="JAAAJA010000930">
    <property type="protein sequence ID" value="KAG0248745.1"/>
    <property type="molecule type" value="Genomic_DNA"/>
</dbReference>
<name>A0A9P6PNB7_9FUNG</name>
<dbReference type="InterPro" id="IPR018253">
    <property type="entry name" value="DnaJ_domain_CS"/>
</dbReference>
<protein>
    <submittedName>
        <fullName evidence="10">DnaJ- protein scj1</fullName>
    </submittedName>
</protein>
<comment type="caution">
    <text evidence="10">The sequence shown here is derived from an EMBL/GenBank/DDBJ whole genome shotgun (WGS) entry which is preliminary data.</text>
</comment>
<evidence type="ECO:0000259" key="8">
    <source>
        <dbReference type="PROSITE" id="PS50076"/>
    </source>
</evidence>
<feature type="chain" id="PRO_5040189335" evidence="7">
    <location>
        <begin position="21"/>
        <end position="392"/>
    </location>
</feature>
<dbReference type="InterPro" id="IPR036869">
    <property type="entry name" value="J_dom_sf"/>
</dbReference>
<evidence type="ECO:0000256" key="1">
    <source>
        <dbReference type="ARBA" id="ARBA00022723"/>
    </source>
</evidence>
<feature type="zinc finger region" description="CR-type" evidence="6">
    <location>
        <begin position="144"/>
        <end position="227"/>
    </location>
</feature>
<dbReference type="CDD" id="cd10719">
    <property type="entry name" value="DnaJ_zf"/>
    <property type="match status" value="1"/>
</dbReference>
<dbReference type="AlphaFoldDB" id="A0A9P6PNB7"/>
<proteinExistence type="inferred from homology"/>
<keyword evidence="7" id="KW-0732">Signal</keyword>
<dbReference type="InterPro" id="IPR002939">
    <property type="entry name" value="DnaJ_C"/>
</dbReference>
<dbReference type="CDD" id="cd06257">
    <property type="entry name" value="DnaJ"/>
    <property type="match status" value="1"/>
</dbReference>
<dbReference type="SMART" id="SM00271">
    <property type="entry name" value="DnaJ"/>
    <property type="match status" value="1"/>
</dbReference>
<dbReference type="FunFam" id="2.10.230.10:FF:000002">
    <property type="entry name" value="Molecular chaperone DnaJ"/>
    <property type="match status" value="1"/>
</dbReference>
<keyword evidence="3 6" id="KW-0863">Zinc-finger</keyword>
<dbReference type="Pfam" id="PF00684">
    <property type="entry name" value="DnaJ_CXXCXGXG"/>
    <property type="match status" value="1"/>
</dbReference>
<dbReference type="SUPFAM" id="SSF49493">
    <property type="entry name" value="HSP40/DnaJ peptide-binding domain"/>
    <property type="match status" value="2"/>
</dbReference>
<dbReference type="PROSITE" id="PS00636">
    <property type="entry name" value="DNAJ_1"/>
    <property type="match status" value="1"/>
</dbReference>
<dbReference type="GO" id="GO:0008270">
    <property type="term" value="F:zinc ion binding"/>
    <property type="evidence" value="ECO:0007669"/>
    <property type="project" value="UniProtKB-KW"/>
</dbReference>
<keyword evidence="1 6" id="KW-0479">Metal-binding</keyword>